<evidence type="ECO:0000256" key="1">
    <source>
        <dbReference type="SAM" id="MobiDB-lite"/>
    </source>
</evidence>
<dbReference type="PANTHER" id="PTHR33067:SF32">
    <property type="entry name" value="ASPARTIC PEPTIDASE DDI1-TYPE DOMAIN-CONTAINING PROTEIN"/>
    <property type="match status" value="1"/>
</dbReference>
<gene>
    <name evidence="2" type="ORF">CK203_046075</name>
</gene>
<proteinExistence type="predicted"/>
<dbReference type="Proteomes" id="UP000288805">
    <property type="component" value="Unassembled WGS sequence"/>
</dbReference>
<dbReference type="EMBL" id="QGNW01000196">
    <property type="protein sequence ID" value="RVW86239.1"/>
    <property type="molecule type" value="Genomic_DNA"/>
</dbReference>
<dbReference type="SUPFAM" id="SSF50630">
    <property type="entry name" value="Acid proteases"/>
    <property type="match status" value="1"/>
</dbReference>
<evidence type="ECO:0008006" key="4">
    <source>
        <dbReference type="Google" id="ProtNLM"/>
    </source>
</evidence>
<dbReference type="Gene3D" id="2.40.70.10">
    <property type="entry name" value="Acid Proteases"/>
    <property type="match status" value="2"/>
</dbReference>
<dbReference type="PANTHER" id="PTHR33067">
    <property type="entry name" value="RNA-DIRECTED DNA POLYMERASE-RELATED"/>
    <property type="match status" value="1"/>
</dbReference>
<sequence length="396" mass="44553">MKSQPSAFNAKVGMYTLNEDDDMKAKFAAITRRLEELELKKMHEVQVVAETPVQGQPCPICQSYEHLVEECPTIPAVKEMFGDQANVIGQFRPNNNAPYGNTYNSSWRNHPNFSWKPRASQYQQPAQPSQPSQQSSSLEQAIVNLSKIDNLQYSISRLTNLNTVQEKGRFPSQPHQNPKGIHEVETHEGESSQVRDVKALITLRSGKKVEHQHPSHMLKKKKKTKKGGNERKEERYQGLNVNKKAFLTEQVSASYNKSPLKYKDPGCPTISVMIGGKVVEKALLDLGASVNLLPYSVYKQLGLDFVVLDTDPTVKEANSVPIILGRPFLATSNAIINCRNGLMQLTFGNMTLELNIFICLKSKSLRKKKKVGGGEKRFYLCSIKKKEKLLKKRPKS</sequence>
<feature type="compositionally biased region" description="Basic and acidic residues" evidence="1">
    <location>
        <begin position="180"/>
        <end position="193"/>
    </location>
</feature>
<accession>A0A438HP71</accession>
<feature type="region of interest" description="Disordered" evidence="1">
    <location>
        <begin position="110"/>
        <end position="138"/>
    </location>
</feature>
<comment type="caution">
    <text evidence="2">The sequence shown here is derived from an EMBL/GenBank/DDBJ whole genome shotgun (WGS) entry which is preliminary data.</text>
</comment>
<reference evidence="2 3" key="1">
    <citation type="journal article" date="2018" name="PLoS Genet.">
        <title>Population sequencing reveals clonal diversity and ancestral inbreeding in the grapevine cultivar Chardonnay.</title>
        <authorList>
            <person name="Roach M.J."/>
            <person name="Johnson D.L."/>
            <person name="Bohlmann J."/>
            <person name="van Vuuren H.J."/>
            <person name="Jones S.J."/>
            <person name="Pretorius I.S."/>
            <person name="Schmidt S.A."/>
            <person name="Borneman A.R."/>
        </authorList>
    </citation>
    <scope>NUCLEOTIDE SEQUENCE [LARGE SCALE GENOMIC DNA]</scope>
    <source>
        <strain evidence="3">cv. Chardonnay</strain>
        <tissue evidence="2">Leaf</tissue>
    </source>
</reference>
<feature type="compositionally biased region" description="Basic and acidic residues" evidence="1">
    <location>
        <begin position="227"/>
        <end position="236"/>
    </location>
</feature>
<organism evidence="2 3">
    <name type="scientific">Vitis vinifera</name>
    <name type="common">Grape</name>
    <dbReference type="NCBI Taxonomy" id="29760"/>
    <lineage>
        <taxon>Eukaryota</taxon>
        <taxon>Viridiplantae</taxon>
        <taxon>Streptophyta</taxon>
        <taxon>Embryophyta</taxon>
        <taxon>Tracheophyta</taxon>
        <taxon>Spermatophyta</taxon>
        <taxon>Magnoliopsida</taxon>
        <taxon>eudicotyledons</taxon>
        <taxon>Gunneridae</taxon>
        <taxon>Pentapetalae</taxon>
        <taxon>rosids</taxon>
        <taxon>Vitales</taxon>
        <taxon>Vitaceae</taxon>
        <taxon>Viteae</taxon>
        <taxon>Vitis</taxon>
    </lineage>
</organism>
<feature type="compositionally biased region" description="Low complexity" evidence="1">
    <location>
        <begin position="119"/>
        <end position="138"/>
    </location>
</feature>
<feature type="region of interest" description="Disordered" evidence="1">
    <location>
        <begin position="207"/>
        <end position="237"/>
    </location>
</feature>
<evidence type="ECO:0000313" key="3">
    <source>
        <dbReference type="Proteomes" id="UP000288805"/>
    </source>
</evidence>
<name>A0A438HP71_VITVI</name>
<protein>
    <recommendedName>
        <fullName evidence="4">Retrotransposon gag protein</fullName>
    </recommendedName>
</protein>
<feature type="region of interest" description="Disordered" evidence="1">
    <location>
        <begin position="168"/>
        <end position="193"/>
    </location>
</feature>
<dbReference type="CDD" id="cd00303">
    <property type="entry name" value="retropepsin_like"/>
    <property type="match status" value="1"/>
</dbReference>
<dbReference type="InterPro" id="IPR021109">
    <property type="entry name" value="Peptidase_aspartic_dom_sf"/>
</dbReference>
<dbReference type="AlphaFoldDB" id="A0A438HP71"/>
<evidence type="ECO:0000313" key="2">
    <source>
        <dbReference type="EMBL" id="RVW86239.1"/>
    </source>
</evidence>
<feature type="compositionally biased region" description="Basic residues" evidence="1">
    <location>
        <begin position="214"/>
        <end position="226"/>
    </location>
</feature>